<comment type="caution">
    <text evidence="1">The sequence shown here is derived from an EMBL/GenBank/DDBJ whole genome shotgun (WGS) entry which is preliminary data.</text>
</comment>
<reference evidence="1" key="1">
    <citation type="journal article" date="2020" name="Fungal Divers.">
        <title>Resolving the Mortierellaceae phylogeny through synthesis of multi-gene phylogenetics and phylogenomics.</title>
        <authorList>
            <person name="Vandepol N."/>
            <person name="Liber J."/>
            <person name="Desiro A."/>
            <person name="Na H."/>
            <person name="Kennedy M."/>
            <person name="Barry K."/>
            <person name="Grigoriev I.V."/>
            <person name="Miller A.N."/>
            <person name="O'Donnell K."/>
            <person name="Stajich J.E."/>
            <person name="Bonito G."/>
        </authorList>
    </citation>
    <scope>NUCLEOTIDE SEQUENCE</scope>
    <source>
        <strain evidence="1">NVP60</strain>
    </source>
</reference>
<evidence type="ECO:0000313" key="2">
    <source>
        <dbReference type="Proteomes" id="UP000823405"/>
    </source>
</evidence>
<protein>
    <submittedName>
        <fullName evidence="1">Uncharacterized protein</fullName>
    </submittedName>
</protein>
<evidence type="ECO:0000313" key="1">
    <source>
        <dbReference type="EMBL" id="KAG0302398.1"/>
    </source>
</evidence>
<keyword evidence="2" id="KW-1185">Reference proteome</keyword>
<dbReference type="Proteomes" id="UP000823405">
    <property type="component" value="Unassembled WGS sequence"/>
</dbReference>
<gene>
    <name evidence="1" type="ORF">BGZ97_002366</name>
</gene>
<dbReference type="AlphaFoldDB" id="A0A9P6UIH5"/>
<accession>A0A9P6UIH5</accession>
<proteinExistence type="predicted"/>
<organism evidence="1 2">
    <name type="scientific">Linnemannia gamsii</name>
    <dbReference type="NCBI Taxonomy" id="64522"/>
    <lineage>
        <taxon>Eukaryota</taxon>
        <taxon>Fungi</taxon>
        <taxon>Fungi incertae sedis</taxon>
        <taxon>Mucoromycota</taxon>
        <taxon>Mortierellomycotina</taxon>
        <taxon>Mortierellomycetes</taxon>
        <taxon>Mortierellales</taxon>
        <taxon>Mortierellaceae</taxon>
        <taxon>Linnemannia</taxon>
    </lineage>
</organism>
<dbReference type="EMBL" id="JAAAIN010001515">
    <property type="protein sequence ID" value="KAG0302398.1"/>
    <property type="molecule type" value="Genomic_DNA"/>
</dbReference>
<sequence>DHACQAIIPKLNTLLRLSCRAWSFFAGTHVLEDLNIFQRGIGYIPVHRLKAELEFFPHF</sequence>
<name>A0A9P6UIH5_9FUNG</name>
<feature type="non-terminal residue" evidence="1">
    <location>
        <position position="1"/>
    </location>
</feature>